<evidence type="ECO:0000313" key="7">
    <source>
        <dbReference type="Proteomes" id="UP001454036"/>
    </source>
</evidence>
<dbReference type="AlphaFoldDB" id="A0AAV3QCX3"/>
<proteinExistence type="predicted"/>
<dbReference type="SUPFAM" id="SSF47336">
    <property type="entry name" value="ACP-like"/>
    <property type="match status" value="1"/>
</dbReference>
<sequence length="1160" mass="129154">MPRSCCISHVFHAAALHSPEKVAVVHASGGATTTKKVNSNENSPFSCDNNLLKNDIIEKKNIFNGDECFKYSEIHLAVELLSVKLRCILDGEDDAEVVKPNSGFHPNDPLVNNQVCESHVKQYSVIPKIVGIYLEPSVEYIVAVLAVLRCGEAFMPLDPSWPIEKALSLLVSSRADLVIGYKESVDGNGFHKLDKLSWLIDKGYCPILPISISYYMQELCDSSQLVWPCEREKLSSFCYLIHTSGSTGIPKAICGTEKGLLNRFIWMQEQYPLEGNEFLLFKTPVSFIDHLQEFLGALLTTCTLIVPPLKQLKENMFYIADFLQAYAINRFIAVPSLMRAILPVMQDPLYRRIQSSLKLLVLSGEVFHITLWQKLVDLLPNTVILNFYGSTEVAGDCTFFDCKRLPLILENETPESVPIGGPISNCCVRIVEYGKSEGELYVSGQCIAAGYYSFPAIMPLAHIEERYNFHGLEPQNQYNFRTGDLVRQLQCGDFVFVGRKDRLIKINGQRISLEEIEVTLREHPDLMDAAVVSSEGPEGITMLEAHLVRKLKVDGDTSFCSSIRGWMLSKLPTHMVPTRIYCRETLPMSSSGKVDYTTLSSWTPDMDNVGNKDEEPSNGDLIQNIQKIFSEALTVADISIYDDFFEMGGNSVSAAFASYKLGISMKLLYSFPTPLKLQVELLQMVSSDYHQTTSSHRSLGTKERKLTHFVTSSTSRPFKLKRSSTVLYGVNSGNFSKHLKIDNDFIESKEYEPGTSVSMRWSCAFSRSNSVMHGGEFEEQRLCRPFPLLEIPSCRRGSMHEVWKVYMESCVDASPLIVYTGSDTFLFIGSHSFKFACINANSGSVHWEIKLQGRIECSAAILDDFSQVVVGCYQGNIYFIDFVNGSICWTFQTGCEVKSQPVIDKGRHVVWCGSYDHNLYALDYKTYSCVYKLHCGGSIFSSPAIDEVQAMLFVASTGGQMTAISLREGWPCSIVWVRELEAPVFGSLSIDYSNGNVICCSVDGNVYALDATGSTVWKARTGGPIFGGPCISHHLPSQVLICSRDGSIYSFDLEKGDLLWEHSVGQPITSSAYVDESLLLTSDGSHLSDRLVCICSSSGSIDVLRITMSASEADVKTVKDVEDFARFDLDGDIFSSPVMIGGRIFIGCRDDYVHCIKLDK</sequence>
<dbReference type="InterPro" id="IPR011047">
    <property type="entry name" value="Quinoprotein_ADH-like_sf"/>
</dbReference>
<evidence type="ECO:0000259" key="4">
    <source>
        <dbReference type="Pfam" id="PF13193"/>
    </source>
</evidence>
<dbReference type="Proteomes" id="UP001454036">
    <property type="component" value="Unassembled WGS sequence"/>
</dbReference>
<evidence type="ECO:0000256" key="1">
    <source>
        <dbReference type="ARBA" id="ARBA00004930"/>
    </source>
</evidence>
<dbReference type="GO" id="GO:0009698">
    <property type="term" value="P:phenylpropanoid metabolic process"/>
    <property type="evidence" value="ECO:0007669"/>
    <property type="project" value="UniProtKB-KW"/>
</dbReference>
<dbReference type="PROSITE" id="PS00455">
    <property type="entry name" value="AMP_BINDING"/>
    <property type="match status" value="1"/>
</dbReference>
<gene>
    <name evidence="6" type="ORF">LIER_18138</name>
</gene>
<evidence type="ECO:0000259" key="3">
    <source>
        <dbReference type="Pfam" id="PF00501"/>
    </source>
</evidence>
<protein>
    <submittedName>
        <fullName evidence="6">Ligase</fullName>
    </submittedName>
</protein>
<evidence type="ECO:0000259" key="5">
    <source>
        <dbReference type="Pfam" id="PF13570"/>
    </source>
</evidence>
<dbReference type="EMBL" id="BAABME010004318">
    <property type="protein sequence ID" value="GAA0161935.1"/>
    <property type="molecule type" value="Genomic_DNA"/>
</dbReference>
<dbReference type="PANTHER" id="PTHR44394:SF1">
    <property type="entry name" value="BETA-ALANINE-ACTIVATING ENZYME"/>
    <property type="match status" value="1"/>
</dbReference>
<comment type="pathway">
    <text evidence="1">Phytoalexin biosynthesis; 3,4',5-trihydroxystilbene biosynthesis; 3,4',5-trihydroxystilbene from trans-4-coumarate: step 1/2.</text>
</comment>
<dbReference type="GO" id="GO:0016874">
    <property type="term" value="F:ligase activity"/>
    <property type="evidence" value="ECO:0007669"/>
    <property type="project" value="UniProtKB-KW"/>
</dbReference>
<dbReference type="InterPro" id="IPR052091">
    <property type="entry name" value="Beta-ala_Activ/Resist"/>
</dbReference>
<reference evidence="6 7" key="1">
    <citation type="submission" date="2024-01" db="EMBL/GenBank/DDBJ databases">
        <title>The complete chloroplast genome sequence of Lithospermum erythrorhizon: insights into the phylogenetic relationship among Boraginaceae species and the maternal lineages of purple gromwells.</title>
        <authorList>
            <person name="Okada T."/>
            <person name="Watanabe K."/>
        </authorList>
    </citation>
    <scope>NUCLEOTIDE SEQUENCE [LARGE SCALE GENOMIC DNA]</scope>
</reference>
<keyword evidence="7" id="KW-1185">Reference proteome</keyword>
<evidence type="ECO:0000256" key="2">
    <source>
        <dbReference type="ARBA" id="ARBA00023051"/>
    </source>
</evidence>
<dbReference type="SMART" id="SM00564">
    <property type="entry name" value="PQQ"/>
    <property type="match status" value="5"/>
</dbReference>
<dbReference type="FunFam" id="2.130.10.10:FF:000883">
    <property type="entry name" value="Putative acyl-activating enzyme 19"/>
    <property type="match status" value="1"/>
</dbReference>
<dbReference type="Gene3D" id="3.40.50.12780">
    <property type="entry name" value="N-terminal domain of ligase-like"/>
    <property type="match status" value="1"/>
</dbReference>
<dbReference type="Pfam" id="PF13570">
    <property type="entry name" value="Beta-prop_ACSF4"/>
    <property type="match status" value="1"/>
</dbReference>
<dbReference type="Gene3D" id="1.10.1200.10">
    <property type="entry name" value="ACP-like"/>
    <property type="match status" value="1"/>
</dbReference>
<dbReference type="Pfam" id="PF00501">
    <property type="entry name" value="AMP-binding"/>
    <property type="match status" value="1"/>
</dbReference>
<dbReference type="InterPro" id="IPR020845">
    <property type="entry name" value="AMP-binding_CS"/>
</dbReference>
<name>A0AAV3QCX3_LITER</name>
<keyword evidence="6" id="KW-0436">Ligase</keyword>
<dbReference type="CDD" id="cd05930">
    <property type="entry name" value="A_NRPS"/>
    <property type="match status" value="1"/>
</dbReference>
<dbReference type="GO" id="GO:0043041">
    <property type="term" value="P:amino acid activation for nonribosomal peptide biosynthetic process"/>
    <property type="evidence" value="ECO:0007669"/>
    <property type="project" value="TreeGrafter"/>
</dbReference>
<dbReference type="InterPro" id="IPR015943">
    <property type="entry name" value="WD40/YVTN_repeat-like_dom_sf"/>
</dbReference>
<dbReference type="SUPFAM" id="SSF56801">
    <property type="entry name" value="Acetyl-CoA synthetase-like"/>
    <property type="match status" value="1"/>
</dbReference>
<dbReference type="InterPro" id="IPR002372">
    <property type="entry name" value="PQQ_rpt_dom"/>
</dbReference>
<dbReference type="Gene3D" id="3.30.300.30">
    <property type="match status" value="1"/>
</dbReference>
<keyword evidence="2" id="KW-0587">Phenylpropanoid metabolism</keyword>
<dbReference type="PANTHER" id="PTHR44394">
    <property type="entry name" value="BETA-ALANINE-ACTIVATING ENZYME"/>
    <property type="match status" value="1"/>
</dbReference>
<comment type="caution">
    <text evidence="6">The sequence shown here is derived from an EMBL/GenBank/DDBJ whole genome shotgun (WGS) entry which is preliminary data.</text>
</comment>
<feature type="domain" description="AMP-dependent synthetase/ligase" evidence="3">
    <location>
        <begin position="129"/>
        <end position="452"/>
    </location>
</feature>
<dbReference type="InterPro" id="IPR000873">
    <property type="entry name" value="AMP-dep_synth/lig_dom"/>
</dbReference>
<accession>A0AAV3QCX3</accession>
<evidence type="ECO:0000313" key="6">
    <source>
        <dbReference type="EMBL" id="GAA0161935.1"/>
    </source>
</evidence>
<dbReference type="Gene3D" id="2.130.10.10">
    <property type="entry name" value="YVTN repeat-like/Quinoprotein amine dehydrogenase"/>
    <property type="match status" value="2"/>
</dbReference>
<dbReference type="InterPro" id="IPR025110">
    <property type="entry name" value="AMP-bd_C"/>
</dbReference>
<organism evidence="6 7">
    <name type="scientific">Lithospermum erythrorhizon</name>
    <name type="common">Purple gromwell</name>
    <name type="synonym">Lithospermum officinale var. erythrorhizon</name>
    <dbReference type="NCBI Taxonomy" id="34254"/>
    <lineage>
        <taxon>Eukaryota</taxon>
        <taxon>Viridiplantae</taxon>
        <taxon>Streptophyta</taxon>
        <taxon>Embryophyta</taxon>
        <taxon>Tracheophyta</taxon>
        <taxon>Spermatophyta</taxon>
        <taxon>Magnoliopsida</taxon>
        <taxon>eudicotyledons</taxon>
        <taxon>Gunneridae</taxon>
        <taxon>Pentapetalae</taxon>
        <taxon>asterids</taxon>
        <taxon>lamiids</taxon>
        <taxon>Boraginales</taxon>
        <taxon>Boraginaceae</taxon>
        <taxon>Boraginoideae</taxon>
        <taxon>Lithospermeae</taxon>
        <taxon>Lithospermum</taxon>
    </lineage>
</organism>
<dbReference type="Pfam" id="PF13193">
    <property type="entry name" value="AMP-binding_C"/>
    <property type="match status" value="1"/>
</dbReference>
<dbReference type="InterPro" id="IPR018391">
    <property type="entry name" value="PQQ_b-propeller_rpt"/>
</dbReference>
<dbReference type="SUPFAM" id="SSF50998">
    <property type="entry name" value="Quinoprotein alcohol dehydrogenase-like"/>
    <property type="match status" value="1"/>
</dbReference>
<feature type="domain" description="AMP-binding enzyme C-terminal" evidence="4">
    <location>
        <begin position="515"/>
        <end position="593"/>
    </location>
</feature>
<dbReference type="InterPro" id="IPR042099">
    <property type="entry name" value="ANL_N_sf"/>
</dbReference>
<dbReference type="InterPro" id="IPR036736">
    <property type="entry name" value="ACP-like_sf"/>
</dbReference>
<feature type="domain" description="Pyrrolo-quinoline quinone repeat" evidence="5">
    <location>
        <begin position="807"/>
        <end position="1158"/>
    </location>
</feature>
<dbReference type="InterPro" id="IPR045851">
    <property type="entry name" value="AMP-bd_C_sf"/>
</dbReference>